<dbReference type="InterPro" id="IPR050235">
    <property type="entry name" value="CK1_Ser-Thr_kinase"/>
</dbReference>
<dbReference type="SMART" id="SM00220">
    <property type="entry name" value="S_TKc"/>
    <property type="match status" value="1"/>
</dbReference>
<proteinExistence type="inferred from homology"/>
<evidence type="ECO:0000256" key="8">
    <source>
        <dbReference type="SAM" id="MobiDB-lite"/>
    </source>
</evidence>
<sequence>MVQEESSNGSDDLLRAGQHVKDRWKVTKKIGGGGFGEIYEAFDLVTKEAVALKLESAQQPKQVLKMEVAVLKKLQGKDNVCKFIGCGRNDRFNYVVMSIQGKNLAELRRSMPRGQFTLSTSMRLCSQILTSIRAIHEVGFLHRDIKPSNFAMGRTVESARVVYMLDYGLARQYTNSTGSVRTPRTAAGFRGTVRYASINAHKSREMGRHDDLWSWFYMVVEFVQGGLPWRKLKDKEQVGNLKEKYDHKAFLKYLPSEFSDILSHIQQLDYYDEPDYDHLSERLENILSRKHILCADPLDWEKSSSTISESLSNITLNGQGSVQKDSTANQQQPQQQRPSSIAILPPSDNDAKTPLQPQKLINIENAKRTLASIDRDIDRDIGKLDTQLRSILRRDSDEVEEDQQPGTKSCMKLLTTKAKIKSADGEDDEEGNVNNNVTDDEKQKKGKSVSIMFGGVEERSFTNATAALGDDNATKAAPYTVVSQNMSLASVLEDDSEVVHRERPTTIPTRTKPPLMPVNTVEPLAKFREGSLRYLDFLDSGTGSDTSCSKQREPMKALPIHGTVIQYNERDESGTVSVTSKSSRNGKPPPSPPRHVSSESTCTTPVQTPLCNGFTHEKEKESEPKSCQLDEKSLKSNLSKKLEPSSPDTEEKKETSSENENNNEDKLSRFTSFPAPELSQSTPVQSKRSNGVTRKIEKFEARSKIPVPARPLAKSQEERGPADGESPRISPELDSNKNERRPKSASAVGHDDNKNNNNKEAKFPRPPETEISSKIILLNKVRSRRYRPASGVSSPQRKELK</sequence>
<dbReference type="FunFam" id="3.30.200.20:FF:000358">
    <property type="entry name" value="Tau tubulin kinase 2b"/>
    <property type="match status" value="1"/>
</dbReference>
<feature type="compositionally biased region" description="Basic and acidic residues" evidence="8">
    <location>
        <begin position="694"/>
        <end position="703"/>
    </location>
</feature>
<dbReference type="PROSITE" id="PS00107">
    <property type="entry name" value="PROTEIN_KINASE_ATP"/>
    <property type="match status" value="1"/>
</dbReference>
<dbReference type="AlphaFoldDB" id="A0A7I8W2B0"/>
<dbReference type="Proteomes" id="UP000549394">
    <property type="component" value="Unassembled WGS sequence"/>
</dbReference>
<feature type="compositionally biased region" description="Polar residues" evidence="8">
    <location>
        <begin position="317"/>
        <end position="329"/>
    </location>
</feature>
<feature type="region of interest" description="Disordered" evidence="8">
    <location>
        <begin position="494"/>
        <end position="517"/>
    </location>
</feature>
<keyword evidence="1" id="KW-0723">Serine/threonine-protein kinase</keyword>
<feature type="compositionally biased region" description="Polar residues" evidence="8">
    <location>
        <begin position="574"/>
        <end position="585"/>
    </location>
</feature>
<feature type="compositionally biased region" description="Basic and acidic residues" evidence="8">
    <location>
        <begin position="749"/>
        <end position="768"/>
    </location>
</feature>
<dbReference type="InterPro" id="IPR011009">
    <property type="entry name" value="Kinase-like_dom_sf"/>
</dbReference>
<evidence type="ECO:0000256" key="1">
    <source>
        <dbReference type="ARBA" id="ARBA00022527"/>
    </source>
</evidence>
<gene>
    <name evidence="10" type="ORF">DGYR_LOCUS9717</name>
</gene>
<dbReference type="InterPro" id="IPR000719">
    <property type="entry name" value="Prot_kinase_dom"/>
</dbReference>
<comment type="similarity">
    <text evidence="6">Belongs to the protein kinase superfamily. CK1 Ser/Thr protein kinase family.</text>
</comment>
<feature type="compositionally biased region" description="Basic and acidic residues" evidence="8">
    <location>
        <begin position="615"/>
        <end position="634"/>
    </location>
</feature>
<organism evidence="10 11">
    <name type="scientific">Dimorphilus gyrociliatus</name>
    <dbReference type="NCBI Taxonomy" id="2664684"/>
    <lineage>
        <taxon>Eukaryota</taxon>
        <taxon>Metazoa</taxon>
        <taxon>Spiralia</taxon>
        <taxon>Lophotrochozoa</taxon>
        <taxon>Annelida</taxon>
        <taxon>Polychaeta</taxon>
        <taxon>Polychaeta incertae sedis</taxon>
        <taxon>Dinophilidae</taxon>
        <taxon>Dimorphilus</taxon>
    </lineage>
</organism>
<feature type="region of interest" description="Disordered" evidence="8">
    <location>
        <begin position="317"/>
        <end position="358"/>
    </location>
</feature>
<feature type="compositionally biased region" description="Basic and acidic residues" evidence="8">
    <location>
        <begin position="715"/>
        <end position="726"/>
    </location>
</feature>
<feature type="compositionally biased region" description="Low complexity" evidence="8">
    <location>
        <begin position="635"/>
        <end position="647"/>
    </location>
</feature>
<evidence type="ECO:0000256" key="2">
    <source>
        <dbReference type="ARBA" id="ARBA00022679"/>
    </source>
</evidence>
<evidence type="ECO:0000313" key="11">
    <source>
        <dbReference type="Proteomes" id="UP000549394"/>
    </source>
</evidence>
<dbReference type="InterPro" id="IPR047916">
    <property type="entry name" value="TTBK_Asator-like_STKc"/>
</dbReference>
<protein>
    <recommendedName>
        <fullName evidence="9">Protein kinase domain-containing protein</fullName>
    </recommendedName>
</protein>
<dbReference type="GO" id="GO:0005524">
    <property type="term" value="F:ATP binding"/>
    <property type="evidence" value="ECO:0007669"/>
    <property type="project" value="UniProtKB-UniRule"/>
</dbReference>
<reference evidence="10 11" key="1">
    <citation type="submission" date="2020-08" db="EMBL/GenBank/DDBJ databases">
        <authorList>
            <person name="Hejnol A."/>
        </authorList>
    </citation>
    <scope>NUCLEOTIDE SEQUENCE [LARGE SCALE GENOMIC DNA]</scope>
</reference>
<dbReference type="GO" id="GO:0015630">
    <property type="term" value="C:microtubule cytoskeleton"/>
    <property type="evidence" value="ECO:0007669"/>
    <property type="project" value="UniProtKB-ARBA"/>
</dbReference>
<evidence type="ECO:0000256" key="6">
    <source>
        <dbReference type="ARBA" id="ARBA00061588"/>
    </source>
</evidence>
<dbReference type="Pfam" id="PF00069">
    <property type="entry name" value="Pkinase"/>
    <property type="match status" value="1"/>
</dbReference>
<dbReference type="GO" id="GO:0004674">
    <property type="term" value="F:protein serine/threonine kinase activity"/>
    <property type="evidence" value="ECO:0007669"/>
    <property type="project" value="UniProtKB-KW"/>
</dbReference>
<dbReference type="EMBL" id="CAJFCJ010000015">
    <property type="protein sequence ID" value="CAD5121812.1"/>
    <property type="molecule type" value="Genomic_DNA"/>
</dbReference>
<feature type="region of interest" description="Disordered" evidence="8">
    <location>
        <begin position="421"/>
        <end position="446"/>
    </location>
</feature>
<dbReference type="CDD" id="cd14017">
    <property type="entry name" value="STKc_TTBK"/>
    <property type="match status" value="1"/>
</dbReference>
<keyword evidence="5 7" id="KW-0067">ATP-binding</keyword>
<keyword evidence="4" id="KW-0418">Kinase</keyword>
<name>A0A7I8W2B0_9ANNE</name>
<dbReference type="InterPro" id="IPR017441">
    <property type="entry name" value="Protein_kinase_ATP_BS"/>
</dbReference>
<keyword evidence="11" id="KW-1185">Reference proteome</keyword>
<evidence type="ECO:0000256" key="5">
    <source>
        <dbReference type="ARBA" id="ARBA00022840"/>
    </source>
</evidence>
<dbReference type="FunFam" id="1.10.510.10:FF:000481">
    <property type="entry name" value="Asator, isoform D"/>
    <property type="match status" value="1"/>
</dbReference>
<feature type="compositionally biased region" description="Polar residues" evidence="8">
    <location>
        <begin position="678"/>
        <end position="692"/>
    </location>
</feature>
<keyword evidence="2" id="KW-0808">Transferase</keyword>
<dbReference type="PANTHER" id="PTHR11909">
    <property type="entry name" value="CASEIN KINASE-RELATED"/>
    <property type="match status" value="1"/>
</dbReference>
<comment type="caution">
    <text evidence="10">The sequence shown here is derived from an EMBL/GenBank/DDBJ whole genome shotgun (WGS) entry which is preliminary data.</text>
</comment>
<evidence type="ECO:0000256" key="7">
    <source>
        <dbReference type="PROSITE-ProRule" id="PRU10141"/>
    </source>
</evidence>
<evidence type="ECO:0000259" key="9">
    <source>
        <dbReference type="PROSITE" id="PS50011"/>
    </source>
</evidence>
<evidence type="ECO:0000256" key="4">
    <source>
        <dbReference type="ARBA" id="ARBA00022777"/>
    </source>
</evidence>
<accession>A0A7I8W2B0</accession>
<dbReference type="OrthoDB" id="5979581at2759"/>
<feature type="domain" description="Protein kinase" evidence="9">
    <location>
        <begin position="24"/>
        <end position="287"/>
    </location>
</feature>
<dbReference type="SUPFAM" id="SSF56112">
    <property type="entry name" value="Protein kinase-like (PK-like)"/>
    <property type="match status" value="1"/>
</dbReference>
<feature type="binding site" evidence="7">
    <location>
        <position position="53"/>
    </location>
    <ligand>
        <name>ATP</name>
        <dbReference type="ChEBI" id="CHEBI:30616"/>
    </ligand>
</feature>
<evidence type="ECO:0000256" key="3">
    <source>
        <dbReference type="ARBA" id="ARBA00022741"/>
    </source>
</evidence>
<feature type="compositionally biased region" description="Polar residues" evidence="8">
    <location>
        <begin position="598"/>
        <end position="610"/>
    </location>
</feature>
<dbReference type="Gene3D" id="1.10.510.10">
    <property type="entry name" value="Transferase(Phosphotransferase) domain 1"/>
    <property type="match status" value="1"/>
</dbReference>
<evidence type="ECO:0000313" key="10">
    <source>
        <dbReference type="EMBL" id="CAD5121812.1"/>
    </source>
</evidence>
<feature type="region of interest" description="Disordered" evidence="8">
    <location>
        <begin position="567"/>
        <end position="801"/>
    </location>
</feature>
<keyword evidence="3 7" id="KW-0547">Nucleotide-binding</keyword>
<dbReference type="PROSITE" id="PS50011">
    <property type="entry name" value="PROTEIN_KINASE_DOM"/>
    <property type="match status" value="1"/>
</dbReference>